<reference evidence="1 2" key="1">
    <citation type="submission" date="2018-12" db="EMBL/GenBank/DDBJ databases">
        <authorList>
            <consortium name="Pathogen Informatics"/>
        </authorList>
    </citation>
    <scope>NUCLEOTIDE SEQUENCE [LARGE SCALE GENOMIC DNA]</scope>
    <source>
        <strain evidence="1 2">NCTC9695</strain>
    </source>
</reference>
<dbReference type="InterPro" id="IPR056919">
    <property type="entry name" value="Phage_TAC_18"/>
</dbReference>
<dbReference type="EMBL" id="LR134182">
    <property type="protein sequence ID" value="VEB42988.1"/>
    <property type="molecule type" value="Genomic_DNA"/>
</dbReference>
<dbReference type="AlphaFoldDB" id="A0A3S4HMQ8"/>
<evidence type="ECO:0000313" key="2">
    <source>
        <dbReference type="Proteomes" id="UP000275777"/>
    </source>
</evidence>
<dbReference type="Proteomes" id="UP000275777">
    <property type="component" value="Chromosome"/>
</dbReference>
<gene>
    <name evidence="1" type="ORF">NCTC9695_03442</name>
</gene>
<accession>A0A3S4HMQ8</accession>
<name>A0A3S4HMQ8_CHRVL</name>
<dbReference type="Pfam" id="PF23812">
    <property type="entry name" value="Phage_TAC_18"/>
    <property type="match status" value="1"/>
</dbReference>
<organism evidence="1 2">
    <name type="scientific">Chromobacterium violaceum</name>
    <dbReference type="NCBI Taxonomy" id="536"/>
    <lineage>
        <taxon>Bacteria</taxon>
        <taxon>Pseudomonadati</taxon>
        <taxon>Pseudomonadota</taxon>
        <taxon>Betaproteobacteria</taxon>
        <taxon>Neisseriales</taxon>
        <taxon>Chromobacteriaceae</taxon>
        <taxon>Chromobacterium</taxon>
    </lineage>
</organism>
<protein>
    <submittedName>
        <fullName evidence="1">Uncharacterized protein</fullName>
    </submittedName>
</protein>
<proteinExistence type="predicted"/>
<evidence type="ECO:0000313" key="1">
    <source>
        <dbReference type="EMBL" id="VEB42988.1"/>
    </source>
</evidence>
<sequence>MSYLWGWFCELSAGRQLSGYGPQPLSYGDIGAWERLLARRPRGWEVMLLKQLDLDYLEVQAMDDGALLAEQMQDDEARSRAIMALLMGV</sequence>